<accession>A0A1X2IKB9</accession>
<feature type="domain" description="F-box" evidence="1">
    <location>
        <begin position="68"/>
        <end position="115"/>
    </location>
</feature>
<keyword evidence="3" id="KW-1185">Reference proteome</keyword>
<dbReference type="InterPro" id="IPR001810">
    <property type="entry name" value="F-box_dom"/>
</dbReference>
<dbReference type="EMBL" id="MCGE01000009">
    <property type="protein sequence ID" value="ORZ17959.1"/>
    <property type="molecule type" value="Genomic_DNA"/>
</dbReference>
<dbReference type="Proteomes" id="UP000193560">
    <property type="component" value="Unassembled WGS sequence"/>
</dbReference>
<dbReference type="SUPFAM" id="SSF81383">
    <property type="entry name" value="F-box domain"/>
    <property type="match status" value="1"/>
</dbReference>
<evidence type="ECO:0000259" key="1">
    <source>
        <dbReference type="PROSITE" id="PS50181"/>
    </source>
</evidence>
<dbReference type="OrthoDB" id="2406887at2759"/>
<evidence type="ECO:0000313" key="2">
    <source>
        <dbReference type="EMBL" id="ORZ17959.1"/>
    </source>
</evidence>
<dbReference type="PROSITE" id="PS50181">
    <property type="entry name" value="FBOX"/>
    <property type="match status" value="1"/>
</dbReference>
<dbReference type="AlphaFoldDB" id="A0A1X2IKB9"/>
<name>A0A1X2IKB9_9FUNG</name>
<gene>
    <name evidence="2" type="ORF">BCR42DRAFT_412852</name>
</gene>
<sequence>MTTGLAFFDIYLKHLSNPTTIPQRHADTLSIHQNQKHIPTGYKLTRHIVRSLRPSSPPTSPANNTNDNSRLLRLPPGLWLIILRHLPLSQIPELNLVCRALSCIVRYKSGFWFNTQKIMFPTCSDPISLVDGTTVLEFLTKVEWASYTVVKESFGKACDFCYQGRHLTAAKHGCSAVLPVTVVDDTRSDTNGFQRKQHIYLCLPCRLRHFHAYPEIEPYLQDNHLTLSYDEATRKYLLPKSPNNCTMLEIDAIKLGRQIHGGDIGISAERLRGLYGGTGAAANLPRNT</sequence>
<proteinExistence type="predicted"/>
<comment type="caution">
    <text evidence="2">The sequence shown here is derived from an EMBL/GenBank/DDBJ whole genome shotgun (WGS) entry which is preliminary data.</text>
</comment>
<organism evidence="2 3">
    <name type="scientific">Absidia repens</name>
    <dbReference type="NCBI Taxonomy" id="90262"/>
    <lineage>
        <taxon>Eukaryota</taxon>
        <taxon>Fungi</taxon>
        <taxon>Fungi incertae sedis</taxon>
        <taxon>Mucoromycota</taxon>
        <taxon>Mucoromycotina</taxon>
        <taxon>Mucoromycetes</taxon>
        <taxon>Mucorales</taxon>
        <taxon>Cunninghamellaceae</taxon>
        <taxon>Absidia</taxon>
    </lineage>
</organism>
<evidence type="ECO:0000313" key="3">
    <source>
        <dbReference type="Proteomes" id="UP000193560"/>
    </source>
</evidence>
<dbReference type="SMART" id="SM00256">
    <property type="entry name" value="FBOX"/>
    <property type="match status" value="1"/>
</dbReference>
<reference evidence="2 3" key="1">
    <citation type="submission" date="2016-07" db="EMBL/GenBank/DDBJ databases">
        <title>Pervasive Adenine N6-methylation of Active Genes in Fungi.</title>
        <authorList>
            <consortium name="DOE Joint Genome Institute"/>
            <person name="Mondo S.J."/>
            <person name="Dannebaum R.O."/>
            <person name="Kuo R.C."/>
            <person name="Labutti K."/>
            <person name="Haridas S."/>
            <person name="Kuo A."/>
            <person name="Salamov A."/>
            <person name="Ahrendt S.R."/>
            <person name="Lipzen A."/>
            <person name="Sullivan W."/>
            <person name="Andreopoulos W.B."/>
            <person name="Clum A."/>
            <person name="Lindquist E."/>
            <person name="Daum C."/>
            <person name="Ramamoorthy G.K."/>
            <person name="Gryganskyi A."/>
            <person name="Culley D."/>
            <person name="Magnuson J.K."/>
            <person name="James T.Y."/>
            <person name="O'Malley M.A."/>
            <person name="Stajich J.E."/>
            <person name="Spatafora J.W."/>
            <person name="Visel A."/>
            <person name="Grigoriev I.V."/>
        </authorList>
    </citation>
    <scope>NUCLEOTIDE SEQUENCE [LARGE SCALE GENOMIC DNA]</scope>
    <source>
        <strain evidence="2 3">NRRL 1336</strain>
    </source>
</reference>
<protein>
    <recommendedName>
        <fullName evidence="1">F-box domain-containing protein</fullName>
    </recommendedName>
</protein>
<dbReference type="InterPro" id="IPR036047">
    <property type="entry name" value="F-box-like_dom_sf"/>
</dbReference>